<evidence type="ECO:0000313" key="1">
    <source>
        <dbReference type="EMBL" id="GLS92182.1"/>
    </source>
</evidence>
<keyword evidence="2" id="KW-1185">Reference proteome</keyword>
<dbReference type="EMBL" id="BSPQ01000019">
    <property type="protein sequence ID" value="GLS92182.1"/>
    <property type="molecule type" value="Genomic_DNA"/>
</dbReference>
<evidence type="ECO:0008006" key="3">
    <source>
        <dbReference type="Google" id="ProtNLM"/>
    </source>
</evidence>
<dbReference type="RefSeq" id="WP_284205275.1">
    <property type="nucleotide sequence ID" value="NZ_BSPQ01000019.1"/>
</dbReference>
<proteinExistence type="predicted"/>
<comment type="caution">
    <text evidence="1">The sequence shown here is derived from an EMBL/GenBank/DDBJ whole genome shotgun (WGS) entry which is preliminary data.</text>
</comment>
<name>A0ABQ6E3Z0_9GAMM</name>
<sequence>MADFKKNDQISLSGNLVLSELSEQSFAPIKCYCTTKKIDLQGVKNIDSAGIAYLAQIKTTYSTIQFINSSQKIAILSALYGVGFLFKE</sequence>
<evidence type="ECO:0000313" key="2">
    <source>
        <dbReference type="Proteomes" id="UP001157353"/>
    </source>
</evidence>
<accession>A0ABQ6E3Z0</accession>
<organism evidence="1 2">
    <name type="scientific">Psychromonas marina</name>
    <dbReference type="NCBI Taxonomy" id="88364"/>
    <lineage>
        <taxon>Bacteria</taxon>
        <taxon>Pseudomonadati</taxon>
        <taxon>Pseudomonadota</taxon>
        <taxon>Gammaproteobacteria</taxon>
        <taxon>Alteromonadales</taxon>
        <taxon>Psychromonadaceae</taxon>
        <taxon>Psychromonas</taxon>
    </lineage>
</organism>
<gene>
    <name evidence="1" type="ORF">GCM10007916_32520</name>
</gene>
<dbReference type="Proteomes" id="UP001157353">
    <property type="component" value="Unassembled WGS sequence"/>
</dbReference>
<protein>
    <recommendedName>
        <fullName evidence="3">STAS domain-containing protein</fullName>
    </recommendedName>
</protein>
<reference evidence="2" key="1">
    <citation type="journal article" date="2019" name="Int. J. Syst. Evol. Microbiol.">
        <title>The Global Catalogue of Microorganisms (GCM) 10K type strain sequencing project: providing services to taxonomists for standard genome sequencing and annotation.</title>
        <authorList>
            <consortium name="The Broad Institute Genomics Platform"/>
            <consortium name="The Broad Institute Genome Sequencing Center for Infectious Disease"/>
            <person name="Wu L."/>
            <person name="Ma J."/>
        </authorList>
    </citation>
    <scope>NUCLEOTIDE SEQUENCE [LARGE SCALE GENOMIC DNA]</scope>
    <source>
        <strain evidence="2">NBRC 103166</strain>
    </source>
</reference>